<proteinExistence type="predicted"/>
<dbReference type="Pfam" id="PF05482">
    <property type="entry name" value="Serendipity_A"/>
    <property type="match status" value="1"/>
</dbReference>
<name>A0ABQ7R501_PLUXY</name>
<evidence type="ECO:0008006" key="5">
    <source>
        <dbReference type="Google" id="ProtNLM"/>
    </source>
</evidence>
<dbReference type="PANTHER" id="PTHR18914:SF33">
    <property type="entry name" value="RE47911P-RELATED"/>
    <property type="match status" value="1"/>
</dbReference>
<sequence>MDNLDILNLSLNAPVATKSLVESVFKSIWPLILSIRKKLNLSTDEEESIKTLKDVFTLCCSQIKKCVLSLFEIFKMEHTQHVFLQESRNCITDRLSWCMDKLSHIDTTLDELTGAGKPDGDTLDDTLLTTPMYFVNWIDHAFEVLTKLSNVIYKTDYKDSSSLTNSWKNSVVENISELHVCLDELLLSAMTLCKYCLPTDQLIVKARCQVVLRESKALLSELITGDPSSSIKVTIDSLKMPIMPTNVNVLIDVLKDVLYALETNTNTALLALLVHCFSNSMSPVDFLSRHFETGSKGVCSCDVEEPDDCPFVKDFDLYNERLLQIGSFAVSCSSDQNRILSLRSGLASLEALDPHLVPALLVSPQSPHARLLAATWRQEAGEVRNSVFLIVDPAAFAEKAKQMMHQHLIPLTTLHAYSTQVTAVIDVGGVVRDFFCVYNEHEPDALTQYERLRPLLGDLNKVLDECKIVSNLLSSDEDVKYDVKKPSNNKPATFEQMLKRLKLLYTIVSRINSLFHPKDNDDQLFVNEICEEPAAPVKNVTHTIFAKNGNTYVNSPRKMAANISRSIFARTANTRSASNRFVLSKLSKRLKMKTREELSFSMQLDELLDSKCEIKGNGDGTRDVVNKQLEKVRQPSILYNFSPNKNRSSLRKAVLSRNCVPLEAKTRDTFLDSVVTESGGVMDENTSLQITEILDQMTNMSHMFTSRPAMNSTRIAHNPQLQTTTNNNVLSLTVNNETISKRVWNIPVNVSSETPVDVSTASSQPSNFSTLERLNDLNVLESKMNDLMFLQQETSL</sequence>
<keyword evidence="2" id="KW-0963">Cytoplasm</keyword>
<comment type="caution">
    <text evidence="3">The sequence shown here is derived from an EMBL/GenBank/DDBJ whole genome shotgun (WGS) entry which is preliminary data.</text>
</comment>
<reference evidence="3 4" key="1">
    <citation type="submission" date="2021-06" db="EMBL/GenBank/DDBJ databases">
        <title>A haploid diamondback moth (Plutella xylostella L.) genome assembly resolves 31 chromosomes and identifies a diamide resistance mutation.</title>
        <authorList>
            <person name="Ward C.M."/>
            <person name="Perry K.D."/>
            <person name="Baker G."/>
            <person name="Powis K."/>
            <person name="Heckel D.G."/>
            <person name="Baxter S.W."/>
        </authorList>
    </citation>
    <scope>NUCLEOTIDE SEQUENCE [LARGE SCALE GENOMIC DNA]</scope>
    <source>
        <strain evidence="3 4">LV</strain>
        <tissue evidence="3">Single pupa</tissue>
    </source>
</reference>
<evidence type="ECO:0000313" key="3">
    <source>
        <dbReference type="EMBL" id="KAG7312359.1"/>
    </source>
</evidence>
<keyword evidence="4" id="KW-1185">Reference proteome</keyword>
<accession>A0ABQ7R501</accession>
<evidence type="ECO:0000313" key="4">
    <source>
        <dbReference type="Proteomes" id="UP000823941"/>
    </source>
</evidence>
<comment type="subcellular location">
    <subcellularLocation>
        <location evidence="1">Cytoplasm</location>
    </subcellularLocation>
</comment>
<organism evidence="3 4">
    <name type="scientific">Plutella xylostella</name>
    <name type="common">Diamondback moth</name>
    <name type="synonym">Plutella maculipennis</name>
    <dbReference type="NCBI Taxonomy" id="51655"/>
    <lineage>
        <taxon>Eukaryota</taxon>
        <taxon>Metazoa</taxon>
        <taxon>Ecdysozoa</taxon>
        <taxon>Arthropoda</taxon>
        <taxon>Hexapoda</taxon>
        <taxon>Insecta</taxon>
        <taxon>Pterygota</taxon>
        <taxon>Neoptera</taxon>
        <taxon>Endopterygota</taxon>
        <taxon>Lepidoptera</taxon>
        <taxon>Glossata</taxon>
        <taxon>Ditrysia</taxon>
        <taxon>Yponomeutoidea</taxon>
        <taxon>Plutellidae</taxon>
        <taxon>Plutella</taxon>
    </lineage>
</organism>
<protein>
    <recommendedName>
        <fullName evidence="5">Serendipity locus protein alpha</fullName>
    </recommendedName>
</protein>
<evidence type="ECO:0000256" key="1">
    <source>
        <dbReference type="ARBA" id="ARBA00004496"/>
    </source>
</evidence>
<dbReference type="Proteomes" id="UP000823941">
    <property type="component" value="Chromosome 3"/>
</dbReference>
<dbReference type="InterPro" id="IPR008837">
    <property type="entry name" value="Serendipity_A"/>
</dbReference>
<evidence type="ECO:0000256" key="2">
    <source>
        <dbReference type="ARBA" id="ARBA00022490"/>
    </source>
</evidence>
<dbReference type="PANTHER" id="PTHR18914">
    <property type="entry name" value="ALPHA CATENIN"/>
    <property type="match status" value="1"/>
</dbReference>
<gene>
    <name evidence="3" type="ORF">JYU34_001848</name>
</gene>
<dbReference type="Gene3D" id="1.20.120.810">
    <property type="entry name" value="Vinculin, Vh2 four-helix bundle"/>
    <property type="match status" value="1"/>
</dbReference>
<dbReference type="EMBL" id="JAHIBW010000003">
    <property type="protein sequence ID" value="KAG7312359.1"/>
    <property type="molecule type" value="Genomic_DNA"/>
</dbReference>